<dbReference type="Proteomes" id="UP000559885">
    <property type="component" value="Unassembled WGS sequence"/>
</dbReference>
<gene>
    <name evidence="1" type="ORF">HB912_08020</name>
</gene>
<evidence type="ECO:0000313" key="2">
    <source>
        <dbReference type="Proteomes" id="UP000559885"/>
    </source>
</evidence>
<dbReference type="EMBL" id="JAARRM010000002">
    <property type="protein sequence ID" value="MBC1521591.1"/>
    <property type="molecule type" value="Genomic_DNA"/>
</dbReference>
<dbReference type="AlphaFoldDB" id="A0A841ZSL0"/>
<name>A0A841ZSL0_9LIST</name>
<comment type="caution">
    <text evidence="1">The sequence shown here is derived from an EMBL/GenBank/DDBJ whole genome shotgun (WGS) entry which is preliminary data.</text>
</comment>
<accession>A0A841ZSL0</accession>
<dbReference type="RefSeq" id="WP_185373602.1">
    <property type="nucleotide sequence ID" value="NZ_JAARRM010000002.1"/>
</dbReference>
<evidence type="ECO:0000313" key="1">
    <source>
        <dbReference type="EMBL" id="MBC1521591.1"/>
    </source>
</evidence>
<sequence length="181" mass="21156">MMKRKVIFWCLFILFVGIFISASALRYMYLNASGYEISERTCQFNREVAMDKLTYRVGEPRVEKVYSKSYGDEVLRYFVPFQAENKKTDSLVKQKVAIDNLVIVSGGRKWEVDPFASKKLKVNQGIKWVLQPGEKTSGEMLIEIPIDKKGEGYYTADVLKKYQLYFVERHKRGADKYKFQN</sequence>
<reference evidence="1 2" key="1">
    <citation type="submission" date="2020-03" db="EMBL/GenBank/DDBJ databases">
        <title>Soil Listeria distribution.</title>
        <authorList>
            <person name="Liao J."/>
            <person name="Wiedmann M."/>
        </authorList>
    </citation>
    <scope>NUCLEOTIDE SEQUENCE [LARGE SCALE GENOMIC DNA]</scope>
    <source>
        <strain evidence="1 2">FSL L7-1507</strain>
    </source>
</reference>
<organism evidence="1 2">
    <name type="scientific">Listeria aquatica</name>
    <dbReference type="NCBI Taxonomy" id="1494960"/>
    <lineage>
        <taxon>Bacteria</taxon>
        <taxon>Bacillati</taxon>
        <taxon>Bacillota</taxon>
        <taxon>Bacilli</taxon>
        <taxon>Bacillales</taxon>
        <taxon>Listeriaceae</taxon>
        <taxon>Listeria</taxon>
    </lineage>
</organism>
<proteinExistence type="predicted"/>
<protein>
    <submittedName>
        <fullName evidence="1">Uncharacterized protein</fullName>
    </submittedName>
</protein>